<keyword evidence="4 5" id="KW-0808">Transferase</keyword>
<feature type="binding site" evidence="5 7">
    <location>
        <position position="118"/>
    </location>
    <ligand>
        <name>3-methyl-2-oxobutanoate</name>
        <dbReference type="ChEBI" id="CHEBI:11851"/>
    </ligand>
</feature>
<dbReference type="Proteomes" id="UP000053467">
    <property type="component" value="Unassembled WGS sequence"/>
</dbReference>
<accession>A0A101I3K1</accession>
<dbReference type="NCBIfam" id="NF001452">
    <property type="entry name" value="PRK00311.1"/>
    <property type="match status" value="1"/>
</dbReference>
<comment type="pathway">
    <text evidence="5">Cofactor biosynthesis; (R)-pantothenate biosynthesis; (R)-pantoate from 3-methyl-2-oxobutanoate: step 1/2.</text>
</comment>
<keyword evidence="3 5" id="KW-0566">Pantothenate biosynthesis</keyword>
<dbReference type="GO" id="GO:0015940">
    <property type="term" value="P:pantothenate biosynthetic process"/>
    <property type="evidence" value="ECO:0007669"/>
    <property type="project" value="UniProtKB-UniRule"/>
</dbReference>
<dbReference type="EMBL" id="LGGX01000003">
    <property type="protein sequence ID" value="KUK87583.1"/>
    <property type="molecule type" value="Genomic_DNA"/>
</dbReference>
<dbReference type="HAMAP" id="MF_00156">
    <property type="entry name" value="PanB"/>
    <property type="match status" value="1"/>
</dbReference>
<feature type="active site" description="Proton acceptor" evidence="5 6">
    <location>
        <position position="187"/>
    </location>
</feature>
<dbReference type="PATRIC" id="fig|1635277.3.peg.1162"/>
<feature type="binding site" evidence="5 8">
    <location>
        <position position="120"/>
    </location>
    <ligand>
        <name>Mg(2+)</name>
        <dbReference type="ChEBI" id="CHEBI:18420"/>
    </ligand>
</feature>
<evidence type="ECO:0000256" key="3">
    <source>
        <dbReference type="ARBA" id="ARBA00022655"/>
    </source>
</evidence>
<organism evidence="9 10">
    <name type="scientific">candidate division TA06 bacterium 34_109</name>
    <dbReference type="NCBI Taxonomy" id="1635277"/>
    <lineage>
        <taxon>Bacteria</taxon>
        <taxon>Bacteria division TA06</taxon>
    </lineage>
</organism>
<proteinExistence type="inferred from homology"/>
<feature type="binding site" evidence="5 7">
    <location>
        <position position="88"/>
    </location>
    <ligand>
        <name>3-methyl-2-oxobutanoate</name>
        <dbReference type="ChEBI" id="CHEBI:11851"/>
    </ligand>
</feature>
<evidence type="ECO:0000256" key="6">
    <source>
        <dbReference type="PIRSR" id="PIRSR000388-1"/>
    </source>
</evidence>
<dbReference type="PIRSF" id="PIRSF000388">
    <property type="entry name" value="Pantoate_hydroxy_MeTrfase"/>
    <property type="match status" value="1"/>
</dbReference>
<feature type="binding site" evidence="5 8">
    <location>
        <position position="88"/>
    </location>
    <ligand>
        <name>Mg(2+)</name>
        <dbReference type="ChEBI" id="CHEBI:18420"/>
    </ligand>
</feature>
<evidence type="ECO:0000256" key="8">
    <source>
        <dbReference type="PIRSR" id="PIRSR000388-3"/>
    </source>
</evidence>
<evidence type="ECO:0000256" key="1">
    <source>
        <dbReference type="ARBA" id="ARBA00008676"/>
    </source>
</evidence>
<dbReference type="GO" id="GO:0008168">
    <property type="term" value="F:methyltransferase activity"/>
    <property type="evidence" value="ECO:0007669"/>
    <property type="project" value="UniProtKB-KW"/>
</dbReference>
<dbReference type="GO" id="GO:0003864">
    <property type="term" value="F:3-methyl-2-oxobutanoate hydroxymethyltransferase activity"/>
    <property type="evidence" value="ECO:0007669"/>
    <property type="project" value="UniProtKB-UniRule"/>
</dbReference>
<gene>
    <name evidence="5" type="primary">panB</name>
    <name evidence="9" type="ORF">XE03_0474</name>
</gene>
<feature type="binding site" evidence="5 7">
    <location>
        <begin position="49"/>
        <end position="50"/>
    </location>
    <ligand>
        <name>3-methyl-2-oxobutanoate</name>
        <dbReference type="ChEBI" id="CHEBI:11851"/>
    </ligand>
</feature>
<feature type="binding site" evidence="5 8">
    <location>
        <position position="49"/>
    </location>
    <ligand>
        <name>Mg(2+)</name>
        <dbReference type="ChEBI" id="CHEBI:18420"/>
    </ligand>
</feature>
<sequence length="285" mass="32163">MKSKLKRITYKELLRKKKNNEKAVLVTAYDYSIASIVNNSPIDIVLVGDSASMVMMGNPSTLDITLDEMIVFGKSVRKAIRKQFLIFDMPFLTYQVSRRDAIKNCGRALKETRCDAVKMEGGKEIIDRIKAVVDAGIPVCGHIGMKPQSYKKYGGYPVLGNDEEEITKIIEDGLELQKNGVLMIIVENTTDLVVKYLKENLKIPIYSIGSGIDSDGQIVVINDIIGLYSKFTPRFIKRYENLSEKISIALNKYAKDVKNEKFPQKSKIPKTDRKIFLKAISKLKI</sequence>
<protein>
    <recommendedName>
        <fullName evidence="5">3-methyl-2-oxobutanoate hydroxymethyltransferase</fullName>
        <ecNumber evidence="5">2.1.2.11</ecNumber>
    </recommendedName>
    <alternativeName>
        <fullName evidence="5">Ketopantoate hydroxymethyltransferase</fullName>
        <shortName evidence="5">KPHMT</shortName>
    </alternativeName>
</protein>
<dbReference type="CDD" id="cd06557">
    <property type="entry name" value="KPHMT-like"/>
    <property type="match status" value="1"/>
</dbReference>
<evidence type="ECO:0000256" key="5">
    <source>
        <dbReference type="HAMAP-Rule" id="MF_00156"/>
    </source>
</evidence>
<dbReference type="UniPathway" id="UPA00028">
    <property type="reaction ID" value="UER00003"/>
</dbReference>
<evidence type="ECO:0000313" key="9">
    <source>
        <dbReference type="EMBL" id="KUK87583.1"/>
    </source>
</evidence>
<reference evidence="10" key="1">
    <citation type="journal article" date="2015" name="MBio">
        <title>Genome-Resolved Metagenomic Analysis Reveals Roles for Candidate Phyla and Other Microbial Community Members in Biogeochemical Transformations in Oil Reservoirs.</title>
        <authorList>
            <person name="Hu P."/>
            <person name="Tom L."/>
            <person name="Singh A."/>
            <person name="Thomas B.C."/>
            <person name="Baker B.J."/>
            <person name="Piceno Y.M."/>
            <person name="Andersen G.L."/>
            <person name="Banfield J.F."/>
        </authorList>
    </citation>
    <scope>NUCLEOTIDE SEQUENCE [LARGE SCALE GENOMIC DNA]</scope>
</reference>
<comment type="function">
    <text evidence="5">Catalyzes the reversible reaction in which hydroxymethyl group from 5,10-methylenetetrahydrofolate is transferred onto alpha-ketoisovalerate to form ketopantoate.</text>
</comment>
<comment type="subcellular location">
    <subcellularLocation>
        <location evidence="5">Cytoplasm</location>
    </subcellularLocation>
</comment>
<dbReference type="GO" id="GO:0000287">
    <property type="term" value="F:magnesium ion binding"/>
    <property type="evidence" value="ECO:0007669"/>
    <property type="project" value="TreeGrafter"/>
</dbReference>
<dbReference type="Gene3D" id="3.20.20.60">
    <property type="entry name" value="Phosphoenolpyruvate-binding domains"/>
    <property type="match status" value="1"/>
</dbReference>
<dbReference type="SUPFAM" id="SSF51621">
    <property type="entry name" value="Phosphoenolpyruvate/pyruvate domain"/>
    <property type="match status" value="1"/>
</dbReference>
<comment type="subunit">
    <text evidence="2 5">Homodecamer; pentamer of dimers.</text>
</comment>
<dbReference type="GO" id="GO:0032259">
    <property type="term" value="P:methylation"/>
    <property type="evidence" value="ECO:0007669"/>
    <property type="project" value="UniProtKB-KW"/>
</dbReference>
<dbReference type="InterPro" id="IPR040442">
    <property type="entry name" value="Pyrv_kinase-like_dom_sf"/>
</dbReference>
<dbReference type="AlphaFoldDB" id="A0A101I3K1"/>
<evidence type="ECO:0000256" key="7">
    <source>
        <dbReference type="PIRSR" id="PIRSR000388-2"/>
    </source>
</evidence>
<dbReference type="InterPro" id="IPR015813">
    <property type="entry name" value="Pyrv/PenolPyrv_kinase-like_dom"/>
</dbReference>
<dbReference type="NCBIfam" id="TIGR00222">
    <property type="entry name" value="panB"/>
    <property type="match status" value="1"/>
</dbReference>
<evidence type="ECO:0000256" key="2">
    <source>
        <dbReference type="ARBA" id="ARBA00011424"/>
    </source>
</evidence>
<evidence type="ECO:0000313" key="10">
    <source>
        <dbReference type="Proteomes" id="UP000053467"/>
    </source>
</evidence>
<dbReference type="InterPro" id="IPR003700">
    <property type="entry name" value="Pantoate_hydroxy_MeTrfase"/>
</dbReference>
<keyword evidence="5" id="KW-0963">Cytoplasm</keyword>
<dbReference type="PANTHER" id="PTHR20881:SF0">
    <property type="entry name" value="3-METHYL-2-OXOBUTANOATE HYDROXYMETHYLTRANSFERASE"/>
    <property type="match status" value="1"/>
</dbReference>
<comment type="caution">
    <text evidence="9">The sequence shown here is derived from an EMBL/GenBank/DDBJ whole genome shotgun (WGS) entry which is preliminary data.</text>
</comment>
<dbReference type="EC" id="2.1.2.11" evidence="5"/>
<keyword evidence="5 8" id="KW-0460">Magnesium</keyword>
<dbReference type="PANTHER" id="PTHR20881">
    <property type="entry name" value="3-METHYL-2-OXOBUTANOATE HYDROXYMETHYLTRANSFERASE"/>
    <property type="match status" value="1"/>
</dbReference>
<dbReference type="GO" id="GO:0005737">
    <property type="term" value="C:cytoplasm"/>
    <property type="evidence" value="ECO:0007669"/>
    <property type="project" value="UniProtKB-SubCell"/>
</dbReference>
<comment type="catalytic activity">
    <reaction evidence="5">
        <text>(6R)-5,10-methylene-5,6,7,8-tetrahydrofolate + 3-methyl-2-oxobutanoate + H2O = 2-dehydropantoate + (6S)-5,6,7,8-tetrahydrofolate</text>
        <dbReference type="Rhea" id="RHEA:11824"/>
        <dbReference type="ChEBI" id="CHEBI:11561"/>
        <dbReference type="ChEBI" id="CHEBI:11851"/>
        <dbReference type="ChEBI" id="CHEBI:15377"/>
        <dbReference type="ChEBI" id="CHEBI:15636"/>
        <dbReference type="ChEBI" id="CHEBI:57453"/>
        <dbReference type="EC" id="2.1.2.11"/>
    </reaction>
</comment>
<dbReference type="Pfam" id="PF02548">
    <property type="entry name" value="Pantoate_transf"/>
    <property type="match status" value="1"/>
</dbReference>
<keyword evidence="9" id="KW-0489">Methyltransferase</keyword>
<evidence type="ECO:0000256" key="4">
    <source>
        <dbReference type="ARBA" id="ARBA00022679"/>
    </source>
</evidence>
<comment type="similarity">
    <text evidence="1 5">Belongs to the PanB family.</text>
</comment>
<keyword evidence="5 8" id="KW-0479">Metal-binding</keyword>
<comment type="cofactor">
    <cofactor evidence="5 8">
        <name>Mg(2+)</name>
        <dbReference type="ChEBI" id="CHEBI:18420"/>
    </cofactor>
    <text evidence="5 8">Binds 1 Mg(2+) ion per subunit.</text>
</comment>
<name>A0A101I3K1_UNCT6</name>